<comment type="caution">
    <text evidence="2">The sequence shown here is derived from an EMBL/GenBank/DDBJ whole genome shotgun (WGS) entry which is preliminary data.</text>
</comment>
<keyword evidence="1" id="KW-0732">Signal</keyword>
<feature type="chain" id="PRO_5040158863" evidence="1">
    <location>
        <begin position="21"/>
        <end position="97"/>
    </location>
</feature>
<reference evidence="2" key="1">
    <citation type="submission" date="2021-06" db="EMBL/GenBank/DDBJ databases">
        <authorList>
            <person name="Kallberg Y."/>
            <person name="Tangrot J."/>
            <person name="Rosling A."/>
        </authorList>
    </citation>
    <scope>NUCLEOTIDE SEQUENCE</scope>
    <source>
        <strain evidence="2">FL130A</strain>
    </source>
</reference>
<gene>
    <name evidence="2" type="ORF">ALEPTO_LOCUS2608</name>
</gene>
<dbReference type="Proteomes" id="UP000789508">
    <property type="component" value="Unassembled WGS sequence"/>
</dbReference>
<evidence type="ECO:0000313" key="2">
    <source>
        <dbReference type="EMBL" id="CAG8483416.1"/>
    </source>
</evidence>
<dbReference type="AlphaFoldDB" id="A0A9N8Z9N2"/>
<evidence type="ECO:0000313" key="3">
    <source>
        <dbReference type="Proteomes" id="UP000789508"/>
    </source>
</evidence>
<name>A0A9N8Z9N2_9GLOM</name>
<dbReference type="OrthoDB" id="2419552at2759"/>
<evidence type="ECO:0000256" key="1">
    <source>
        <dbReference type="SAM" id="SignalP"/>
    </source>
</evidence>
<accession>A0A9N8Z9N2</accession>
<feature type="signal peptide" evidence="1">
    <location>
        <begin position="1"/>
        <end position="20"/>
    </location>
</feature>
<organism evidence="2 3">
    <name type="scientific">Ambispora leptoticha</name>
    <dbReference type="NCBI Taxonomy" id="144679"/>
    <lineage>
        <taxon>Eukaryota</taxon>
        <taxon>Fungi</taxon>
        <taxon>Fungi incertae sedis</taxon>
        <taxon>Mucoromycota</taxon>
        <taxon>Glomeromycotina</taxon>
        <taxon>Glomeromycetes</taxon>
        <taxon>Archaeosporales</taxon>
        <taxon>Ambisporaceae</taxon>
        <taxon>Ambispora</taxon>
    </lineage>
</organism>
<protein>
    <submittedName>
        <fullName evidence="2">2104_t:CDS:1</fullName>
    </submittedName>
</protein>
<keyword evidence="3" id="KW-1185">Reference proteome</keyword>
<sequence length="97" mass="10177">MKSVILSLAVVLASVAYVQAGTCTLTWFGQYRHETGNQSGCYGVDESDPITKVTTSTTGSSYVFYSGYGCTGDPIISGHDTSSGPPVYAKSVYLTCA</sequence>
<proteinExistence type="predicted"/>
<dbReference type="EMBL" id="CAJVPS010000401">
    <property type="protein sequence ID" value="CAG8483416.1"/>
    <property type="molecule type" value="Genomic_DNA"/>
</dbReference>